<keyword evidence="3" id="KW-0731">Sigma factor</keyword>
<proteinExistence type="inferred from homology"/>
<comment type="similarity">
    <text evidence="1">Belongs to the sigma-70 factor family. ECF subfamily.</text>
</comment>
<protein>
    <submittedName>
        <fullName evidence="7">Sigma-70 family RNA polymerase sigma factor</fullName>
    </submittedName>
</protein>
<evidence type="ECO:0000313" key="7">
    <source>
        <dbReference type="EMBL" id="MBD8023460.1"/>
    </source>
</evidence>
<dbReference type="InterPro" id="IPR036388">
    <property type="entry name" value="WH-like_DNA-bd_sf"/>
</dbReference>
<dbReference type="NCBIfam" id="TIGR02937">
    <property type="entry name" value="sigma70-ECF"/>
    <property type="match status" value="1"/>
</dbReference>
<dbReference type="Gene3D" id="1.10.1740.10">
    <property type="match status" value="1"/>
</dbReference>
<gene>
    <name evidence="7" type="ORF">H9622_07640</name>
</gene>
<keyword evidence="2" id="KW-0805">Transcription regulation</keyword>
<keyword evidence="8" id="KW-1185">Reference proteome</keyword>
<dbReference type="Pfam" id="PF04542">
    <property type="entry name" value="Sigma70_r2"/>
    <property type="match status" value="1"/>
</dbReference>
<dbReference type="Proteomes" id="UP000602532">
    <property type="component" value="Unassembled WGS sequence"/>
</dbReference>
<dbReference type="SUPFAM" id="SSF88946">
    <property type="entry name" value="Sigma2 domain of RNA polymerase sigma factors"/>
    <property type="match status" value="1"/>
</dbReference>
<dbReference type="Pfam" id="PF08281">
    <property type="entry name" value="Sigma70_r4_2"/>
    <property type="match status" value="1"/>
</dbReference>
<dbReference type="InterPro" id="IPR039425">
    <property type="entry name" value="RNA_pol_sigma-70-like"/>
</dbReference>
<dbReference type="InterPro" id="IPR013324">
    <property type="entry name" value="RNA_pol_sigma_r3/r4-like"/>
</dbReference>
<reference evidence="7 8" key="1">
    <citation type="submission" date="2020-08" db="EMBL/GenBank/DDBJ databases">
        <title>A Genomic Blueprint of the Chicken Gut Microbiome.</title>
        <authorList>
            <person name="Gilroy R."/>
            <person name="Ravi A."/>
            <person name="Getino M."/>
            <person name="Pursley I."/>
            <person name="Horton D.L."/>
            <person name="Alikhan N.-F."/>
            <person name="Baker D."/>
            <person name="Gharbi K."/>
            <person name="Hall N."/>
            <person name="Watson M."/>
            <person name="Adriaenssens E.M."/>
            <person name="Foster-Nyarko E."/>
            <person name="Jarju S."/>
            <person name="Secka A."/>
            <person name="Antonio M."/>
            <person name="Oren A."/>
            <person name="Chaudhuri R."/>
            <person name="La Ragione R.M."/>
            <person name="Hildebrand F."/>
            <person name="Pallen M.J."/>
        </authorList>
    </citation>
    <scope>NUCLEOTIDE SEQUENCE [LARGE SCALE GENOMIC DNA]</scope>
    <source>
        <strain evidence="7 8">Sa1CUA4</strain>
    </source>
</reference>
<comment type="caution">
    <text evidence="7">The sequence shown here is derived from an EMBL/GenBank/DDBJ whole genome shotgun (WGS) entry which is preliminary data.</text>
</comment>
<feature type="domain" description="RNA polymerase sigma-70 region 2" evidence="5">
    <location>
        <begin position="24"/>
        <end position="91"/>
    </location>
</feature>
<dbReference type="InterPro" id="IPR013249">
    <property type="entry name" value="RNA_pol_sigma70_r4_t2"/>
</dbReference>
<dbReference type="PANTHER" id="PTHR43133">
    <property type="entry name" value="RNA POLYMERASE ECF-TYPE SIGMA FACTO"/>
    <property type="match status" value="1"/>
</dbReference>
<sequence length="187" mass="21032">MTDSDEQDWARAVAGEGEAFGRVFDRHRERIRRHARGLAPSPSEAEDVVSITFLEAWRRRDSIRFVDGSMLPWLLRTATYTCLNLARSEKRYRAALARIPAQVSSVDPADLIGDGDMFRAMRRLSLRDQEIITLCILEDLSADDAARLLGVRASSARARLSRARARLRDEAPDLRPIGLRSEGVNNA</sequence>
<evidence type="ECO:0000259" key="6">
    <source>
        <dbReference type="Pfam" id="PF08281"/>
    </source>
</evidence>
<feature type="domain" description="RNA polymerase sigma factor 70 region 4 type 2" evidence="6">
    <location>
        <begin position="119"/>
        <end position="167"/>
    </location>
</feature>
<dbReference type="InterPro" id="IPR007627">
    <property type="entry name" value="RNA_pol_sigma70_r2"/>
</dbReference>
<evidence type="ECO:0000256" key="1">
    <source>
        <dbReference type="ARBA" id="ARBA00010641"/>
    </source>
</evidence>
<evidence type="ECO:0000256" key="2">
    <source>
        <dbReference type="ARBA" id="ARBA00023015"/>
    </source>
</evidence>
<dbReference type="Gene3D" id="1.10.10.10">
    <property type="entry name" value="Winged helix-like DNA-binding domain superfamily/Winged helix DNA-binding domain"/>
    <property type="match status" value="1"/>
</dbReference>
<dbReference type="EMBL" id="JACSPM010000002">
    <property type="protein sequence ID" value="MBD8023460.1"/>
    <property type="molecule type" value="Genomic_DNA"/>
</dbReference>
<evidence type="ECO:0000259" key="5">
    <source>
        <dbReference type="Pfam" id="PF04542"/>
    </source>
</evidence>
<dbReference type="InterPro" id="IPR013325">
    <property type="entry name" value="RNA_pol_sigma_r2"/>
</dbReference>
<evidence type="ECO:0000313" key="8">
    <source>
        <dbReference type="Proteomes" id="UP000602532"/>
    </source>
</evidence>
<organism evidence="7 8">
    <name type="scientific">Microbacterium gallinarum</name>
    <dbReference type="NCBI Taxonomy" id="2762209"/>
    <lineage>
        <taxon>Bacteria</taxon>
        <taxon>Bacillati</taxon>
        <taxon>Actinomycetota</taxon>
        <taxon>Actinomycetes</taxon>
        <taxon>Micrococcales</taxon>
        <taxon>Microbacteriaceae</taxon>
        <taxon>Microbacterium</taxon>
    </lineage>
</organism>
<dbReference type="PANTHER" id="PTHR43133:SF25">
    <property type="entry name" value="RNA POLYMERASE SIGMA FACTOR RFAY-RELATED"/>
    <property type="match status" value="1"/>
</dbReference>
<keyword evidence="4" id="KW-0804">Transcription</keyword>
<dbReference type="SUPFAM" id="SSF88659">
    <property type="entry name" value="Sigma3 and sigma4 domains of RNA polymerase sigma factors"/>
    <property type="match status" value="1"/>
</dbReference>
<name>A0ABR8X2E5_9MICO</name>
<dbReference type="InterPro" id="IPR014284">
    <property type="entry name" value="RNA_pol_sigma-70_dom"/>
</dbReference>
<evidence type="ECO:0000256" key="3">
    <source>
        <dbReference type="ARBA" id="ARBA00023082"/>
    </source>
</evidence>
<evidence type="ECO:0000256" key="4">
    <source>
        <dbReference type="ARBA" id="ARBA00023163"/>
    </source>
</evidence>
<accession>A0ABR8X2E5</accession>
<dbReference type="RefSeq" id="WP_191765802.1">
    <property type="nucleotide sequence ID" value="NZ_JACSPM010000002.1"/>
</dbReference>